<evidence type="ECO:0000313" key="1">
    <source>
        <dbReference type="EMBL" id="ABK21066.1"/>
    </source>
</evidence>
<dbReference type="Gene3D" id="3.40.50.10900">
    <property type="entry name" value="PAC-like subunit"/>
    <property type="match status" value="1"/>
</dbReference>
<dbReference type="EMBL" id="EF081681">
    <property type="protein sequence ID" value="ABK21066.1"/>
    <property type="molecule type" value="mRNA"/>
</dbReference>
<organism evidence="1">
    <name type="scientific">Picea sitchensis</name>
    <name type="common">Sitka spruce</name>
    <name type="synonym">Pinus sitchensis</name>
    <dbReference type="NCBI Taxonomy" id="3332"/>
    <lineage>
        <taxon>Eukaryota</taxon>
        <taxon>Viridiplantae</taxon>
        <taxon>Streptophyta</taxon>
        <taxon>Embryophyta</taxon>
        <taxon>Tracheophyta</taxon>
        <taxon>Spermatophyta</taxon>
        <taxon>Pinopsida</taxon>
        <taxon>Pinidae</taxon>
        <taxon>Conifers I</taxon>
        <taxon>Pinales</taxon>
        <taxon>Pinaceae</taxon>
        <taxon>Picea</taxon>
    </lineage>
</organism>
<dbReference type="PANTHER" id="PTHR12970">
    <property type="entry name" value="PROTEASOME ASSEMBLY CHAPERONE 2"/>
    <property type="match status" value="1"/>
</dbReference>
<protein>
    <recommendedName>
        <fullName evidence="2">Proteasome assembly chaperone 2</fullName>
    </recommendedName>
</protein>
<dbReference type="GO" id="GO:0005634">
    <property type="term" value="C:nucleus"/>
    <property type="evidence" value="ECO:0007669"/>
    <property type="project" value="TreeGrafter"/>
</dbReference>
<evidence type="ECO:0008006" key="2">
    <source>
        <dbReference type="Google" id="ProtNLM"/>
    </source>
</evidence>
<dbReference type="GO" id="GO:0005829">
    <property type="term" value="C:cytosol"/>
    <property type="evidence" value="ECO:0007669"/>
    <property type="project" value="TreeGrafter"/>
</dbReference>
<sequence>MGKKEVVIVSSLDSGKMPRCDMIGQQIHYISTGNVDGTDERCENLGWKKLEQYVPSQRGWQYLDSQLVDGSVQDESFWAEDDLTDEDYFPSLPFASLFSSCKAKGLKVTCLFCFCSEGDNMQDALLLAEAVYKFIGKCSSTSLGNRNTDWAIPLSWKTVYGPPPDMSMF</sequence>
<dbReference type="InterPro" id="IPR038389">
    <property type="entry name" value="PSMG2_sf"/>
</dbReference>
<dbReference type="InterPro" id="IPR016562">
    <property type="entry name" value="Proteasome_assmbl_chp_2_euk"/>
</dbReference>
<name>A9NKA5_PICSI</name>
<reference evidence="1" key="1">
    <citation type="journal article" date="2008" name="BMC Genomics">
        <title>A conifer genomics resource of 200,000 spruce (Picea spp.) ESTs and 6,464 high-quality, sequence-finished full-length cDNAs for Sitka spruce (Picea sitchensis).</title>
        <authorList>
            <person name="Ralph S.G."/>
            <person name="Chun H.J."/>
            <person name="Kolosova N."/>
            <person name="Cooper D."/>
            <person name="Oddy C."/>
            <person name="Ritland C.E."/>
            <person name="Kirkpatrick R."/>
            <person name="Moore R."/>
            <person name="Barber S."/>
            <person name="Holt R.A."/>
            <person name="Jones S.J."/>
            <person name="Marra M.A."/>
            <person name="Douglas C.J."/>
            <person name="Ritland K."/>
            <person name="Bohlmann J."/>
        </authorList>
    </citation>
    <scope>NUCLEOTIDE SEQUENCE</scope>
    <source>
        <tissue evidence="1">Green portion of the leader tissue</tissue>
    </source>
</reference>
<accession>A9NKA5</accession>
<dbReference type="PANTHER" id="PTHR12970:SF1">
    <property type="entry name" value="PROTEASOME ASSEMBLY CHAPERONE 2"/>
    <property type="match status" value="1"/>
</dbReference>
<dbReference type="AlphaFoldDB" id="A9NKA5"/>
<proteinExistence type="evidence at transcript level"/>
<dbReference type="GO" id="GO:0043248">
    <property type="term" value="P:proteasome assembly"/>
    <property type="evidence" value="ECO:0007669"/>
    <property type="project" value="TreeGrafter"/>
</dbReference>